<gene>
    <name evidence="2" type="ORF">BGZ99_003298</name>
</gene>
<accession>A0A9P6V045</accession>
<feature type="compositionally biased region" description="Polar residues" evidence="1">
    <location>
        <begin position="1"/>
        <end position="10"/>
    </location>
</feature>
<dbReference type="EMBL" id="JAAAIP010000021">
    <property type="protein sequence ID" value="KAG0329147.1"/>
    <property type="molecule type" value="Genomic_DNA"/>
</dbReference>
<dbReference type="Proteomes" id="UP000738325">
    <property type="component" value="Unassembled WGS sequence"/>
</dbReference>
<feature type="region of interest" description="Disordered" evidence="1">
    <location>
        <begin position="1"/>
        <end position="68"/>
    </location>
</feature>
<evidence type="ECO:0000256" key="1">
    <source>
        <dbReference type="SAM" id="MobiDB-lite"/>
    </source>
</evidence>
<comment type="caution">
    <text evidence="2">The sequence shown here is derived from an EMBL/GenBank/DDBJ whole genome shotgun (WGS) entry which is preliminary data.</text>
</comment>
<sequence length="240" mass="26087">MSDQSATTRHTSIDGRDFDLSEADKKPTFNATAQDSSRAQEPYPDAQSGYTSPQPKPTGPVRSPGLMYPSESTSVVLATRKSVSFQVCTSGTEAIDKDSHALSETDAASTRCAISTPTHGVVTVADSFAVSDKMALQHVNNNVGLPALPMITSTTAPEGMSGISLKEYVPFDSQPWANAIAEHQTKMIANFRSITQALDTVNAELQYIFSEYLTLQYEQIEETLKTSQERIARQEQEQGN</sequence>
<keyword evidence="3" id="KW-1185">Reference proteome</keyword>
<evidence type="ECO:0000313" key="2">
    <source>
        <dbReference type="EMBL" id="KAG0329147.1"/>
    </source>
</evidence>
<feature type="compositionally biased region" description="Basic and acidic residues" evidence="1">
    <location>
        <begin position="11"/>
        <end position="27"/>
    </location>
</feature>
<feature type="compositionally biased region" description="Polar residues" evidence="1">
    <location>
        <begin position="29"/>
        <end position="39"/>
    </location>
</feature>
<proteinExistence type="predicted"/>
<protein>
    <submittedName>
        <fullName evidence="2">Uncharacterized protein</fullName>
    </submittedName>
</protein>
<name>A0A9P6V045_9FUNG</name>
<evidence type="ECO:0000313" key="3">
    <source>
        <dbReference type="Proteomes" id="UP000738325"/>
    </source>
</evidence>
<reference evidence="2" key="1">
    <citation type="journal article" date="2020" name="Fungal Divers.">
        <title>Resolving the Mortierellaceae phylogeny through synthesis of multi-gene phylogenetics and phylogenomics.</title>
        <authorList>
            <person name="Vandepol N."/>
            <person name="Liber J."/>
            <person name="Desiro A."/>
            <person name="Na H."/>
            <person name="Kennedy M."/>
            <person name="Barry K."/>
            <person name="Grigoriev I.V."/>
            <person name="Miller A.N."/>
            <person name="O'Donnell K."/>
            <person name="Stajich J.E."/>
            <person name="Bonito G."/>
        </authorList>
    </citation>
    <scope>NUCLEOTIDE SEQUENCE</scope>
    <source>
        <strain evidence="2">REB-010B</strain>
    </source>
</reference>
<organism evidence="2 3">
    <name type="scientific">Dissophora globulifera</name>
    <dbReference type="NCBI Taxonomy" id="979702"/>
    <lineage>
        <taxon>Eukaryota</taxon>
        <taxon>Fungi</taxon>
        <taxon>Fungi incertae sedis</taxon>
        <taxon>Mucoromycota</taxon>
        <taxon>Mortierellomycotina</taxon>
        <taxon>Mortierellomycetes</taxon>
        <taxon>Mortierellales</taxon>
        <taxon>Mortierellaceae</taxon>
        <taxon>Dissophora</taxon>
    </lineage>
</organism>
<dbReference type="OrthoDB" id="2382900at2759"/>
<dbReference type="AlphaFoldDB" id="A0A9P6V045"/>